<dbReference type="GO" id="GO:0051117">
    <property type="term" value="F:ATPase binding"/>
    <property type="evidence" value="ECO:0007669"/>
    <property type="project" value="TreeGrafter"/>
</dbReference>
<dbReference type="PANTHER" id="PTHR10381:SF70">
    <property type="entry name" value="ATP-DEPENDENT CLP PROTEASE PROTEOLYTIC SUBUNIT"/>
    <property type="match status" value="1"/>
</dbReference>
<dbReference type="InterPro" id="IPR029045">
    <property type="entry name" value="ClpP/crotonase-like_dom_sf"/>
</dbReference>
<dbReference type="SUPFAM" id="SSF52096">
    <property type="entry name" value="ClpP/crotonase"/>
    <property type="match status" value="1"/>
</dbReference>
<protein>
    <submittedName>
        <fullName evidence="4">ATP-dependent protease ClpP, protease subunit</fullName>
    </submittedName>
</protein>
<dbReference type="GO" id="GO:0004252">
    <property type="term" value="F:serine-type endopeptidase activity"/>
    <property type="evidence" value="ECO:0007669"/>
    <property type="project" value="TreeGrafter"/>
</dbReference>
<keyword evidence="2" id="KW-0378">Hydrolase</keyword>
<dbReference type="GO" id="GO:0009368">
    <property type="term" value="C:endopeptidase Clp complex"/>
    <property type="evidence" value="ECO:0007669"/>
    <property type="project" value="TreeGrafter"/>
</dbReference>
<dbReference type="PANTHER" id="PTHR10381">
    <property type="entry name" value="ATP-DEPENDENT CLP PROTEASE PROTEOLYTIC SUBUNIT"/>
    <property type="match status" value="1"/>
</dbReference>
<evidence type="ECO:0000256" key="3">
    <source>
        <dbReference type="ARBA" id="ARBA00022825"/>
    </source>
</evidence>
<reference evidence="4 5" key="1">
    <citation type="submission" date="2016-10" db="EMBL/GenBank/DDBJ databases">
        <authorList>
            <person name="de Groot N.N."/>
        </authorList>
    </citation>
    <scope>NUCLEOTIDE SEQUENCE [LARGE SCALE GENOMIC DNA]</scope>
    <source>
        <strain evidence="4 5">VTM2R47</strain>
    </source>
</reference>
<dbReference type="NCBIfam" id="NF045542">
    <property type="entry name" value="Clp_rel_HeadMat"/>
    <property type="match status" value="1"/>
</dbReference>
<dbReference type="GO" id="GO:0006515">
    <property type="term" value="P:protein quality control for misfolded or incompletely synthesized proteins"/>
    <property type="evidence" value="ECO:0007669"/>
    <property type="project" value="TreeGrafter"/>
</dbReference>
<proteinExistence type="predicted"/>
<evidence type="ECO:0000313" key="4">
    <source>
        <dbReference type="EMBL" id="SES21484.1"/>
    </source>
</evidence>
<gene>
    <name evidence="4" type="ORF">SAMN04487840_12411</name>
</gene>
<dbReference type="InterPro" id="IPR023562">
    <property type="entry name" value="ClpP/TepA"/>
</dbReference>
<keyword evidence="1 4" id="KW-0645">Protease</keyword>
<dbReference type="EMBL" id="FOGM01000024">
    <property type="protein sequence ID" value="SES21484.1"/>
    <property type="molecule type" value="Genomic_DNA"/>
</dbReference>
<dbReference type="Gene3D" id="3.90.226.10">
    <property type="entry name" value="2-enoyl-CoA Hydratase, Chain A, domain 1"/>
    <property type="match status" value="1"/>
</dbReference>
<name>A0A1H9VIV7_9STRE</name>
<accession>A0A1H9VIV7</accession>
<dbReference type="AlphaFoldDB" id="A0A1H9VIV7"/>
<evidence type="ECO:0000256" key="2">
    <source>
        <dbReference type="ARBA" id="ARBA00022801"/>
    </source>
</evidence>
<keyword evidence="3" id="KW-0720">Serine protease</keyword>
<evidence type="ECO:0000313" key="5">
    <source>
        <dbReference type="Proteomes" id="UP000182712"/>
    </source>
</evidence>
<dbReference type="Proteomes" id="UP000182712">
    <property type="component" value="Unassembled WGS sequence"/>
</dbReference>
<evidence type="ECO:0000256" key="1">
    <source>
        <dbReference type="ARBA" id="ARBA00022670"/>
    </source>
</evidence>
<sequence length="240" mass="26545">MGKIDIKGDVVSNDYGSFFDFWGIDSVYPKKVQQALAEDDDDEITLEVASNGGDVFAASEIYTMLKASGKHITVNIQGLAASAASVISMAGDTVRISPTAQLMIHKAANDNSGNADSMRKNAEVLESIDSSIVNAYVLKTGLKDTEVLQLMQNETWMNAQTAVSKGFADEIMFVDDNEPLYTNSIHQLPTREALNKFYNMQLKENQNKLDNLESFEIRVEKPSQPTNSLKERKLAILLRK</sequence>
<organism evidence="4 5">
    <name type="scientific">Streptococcus gallolyticus</name>
    <dbReference type="NCBI Taxonomy" id="315405"/>
    <lineage>
        <taxon>Bacteria</taxon>
        <taxon>Bacillati</taxon>
        <taxon>Bacillota</taxon>
        <taxon>Bacilli</taxon>
        <taxon>Lactobacillales</taxon>
        <taxon>Streptococcaceae</taxon>
        <taxon>Streptococcus</taxon>
    </lineage>
</organism>
<dbReference type="Pfam" id="PF00574">
    <property type="entry name" value="CLP_protease"/>
    <property type="match status" value="1"/>
</dbReference>
<dbReference type="RefSeq" id="WP_074581042.1">
    <property type="nucleotide sequence ID" value="NZ_FNFJ01000001.1"/>
</dbReference>
<dbReference type="CDD" id="cd07016">
    <property type="entry name" value="S14_ClpP_1"/>
    <property type="match status" value="1"/>
</dbReference>
<dbReference type="GO" id="GO:0004176">
    <property type="term" value="F:ATP-dependent peptidase activity"/>
    <property type="evidence" value="ECO:0007669"/>
    <property type="project" value="TreeGrafter"/>
</dbReference>